<dbReference type="EMBL" id="QPKB01000009">
    <property type="protein sequence ID" value="RWR92442.1"/>
    <property type="molecule type" value="Genomic_DNA"/>
</dbReference>
<evidence type="ECO:0000313" key="2">
    <source>
        <dbReference type="Proteomes" id="UP000283530"/>
    </source>
</evidence>
<accession>A0A3S3P3G4</accession>
<dbReference type="AlphaFoldDB" id="A0A3S3P3G4"/>
<gene>
    <name evidence="1" type="ORF">CKAN_02165400</name>
</gene>
<evidence type="ECO:0000313" key="1">
    <source>
        <dbReference type="EMBL" id="RWR92442.1"/>
    </source>
</evidence>
<sequence length="87" mass="9802">MLSFWNQRPPEAIQEALLLNESELHGRQLKEISSIQKADALQALPLRGASLKHATVLVFLCDIRKTSCYLFVPMHVMLHVSTCKTLA</sequence>
<organism evidence="1 2">
    <name type="scientific">Cinnamomum micranthum f. kanehirae</name>
    <dbReference type="NCBI Taxonomy" id="337451"/>
    <lineage>
        <taxon>Eukaryota</taxon>
        <taxon>Viridiplantae</taxon>
        <taxon>Streptophyta</taxon>
        <taxon>Embryophyta</taxon>
        <taxon>Tracheophyta</taxon>
        <taxon>Spermatophyta</taxon>
        <taxon>Magnoliopsida</taxon>
        <taxon>Magnoliidae</taxon>
        <taxon>Laurales</taxon>
        <taxon>Lauraceae</taxon>
        <taxon>Cinnamomum</taxon>
    </lineage>
</organism>
<name>A0A3S3P3G4_9MAGN</name>
<dbReference type="Proteomes" id="UP000283530">
    <property type="component" value="Unassembled WGS sequence"/>
</dbReference>
<proteinExistence type="predicted"/>
<protein>
    <submittedName>
        <fullName evidence="1">Uncharacterized protein</fullName>
    </submittedName>
</protein>
<keyword evidence="2" id="KW-1185">Reference proteome</keyword>
<comment type="caution">
    <text evidence="1">The sequence shown here is derived from an EMBL/GenBank/DDBJ whole genome shotgun (WGS) entry which is preliminary data.</text>
</comment>
<reference evidence="1 2" key="1">
    <citation type="journal article" date="2019" name="Nat. Plants">
        <title>Stout camphor tree genome fills gaps in understanding of flowering plant genome evolution.</title>
        <authorList>
            <person name="Chaw S.M."/>
            <person name="Liu Y.C."/>
            <person name="Wu Y.W."/>
            <person name="Wang H.Y."/>
            <person name="Lin C.I."/>
            <person name="Wu C.S."/>
            <person name="Ke H.M."/>
            <person name="Chang L.Y."/>
            <person name="Hsu C.Y."/>
            <person name="Yang H.T."/>
            <person name="Sudianto E."/>
            <person name="Hsu M.H."/>
            <person name="Wu K.P."/>
            <person name="Wang L.N."/>
            <person name="Leebens-Mack J.H."/>
            <person name="Tsai I.J."/>
        </authorList>
    </citation>
    <scope>NUCLEOTIDE SEQUENCE [LARGE SCALE GENOMIC DNA]</scope>
    <source>
        <strain evidence="2">cv. Chaw 1501</strain>
        <tissue evidence="1">Young leaves</tissue>
    </source>
</reference>